<dbReference type="PROSITE" id="PS00058">
    <property type="entry name" value="DNA_MISMATCH_REPAIR_1"/>
    <property type="match status" value="1"/>
</dbReference>
<evidence type="ECO:0000256" key="3">
    <source>
        <dbReference type="ARBA" id="ARBA00022763"/>
    </source>
</evidence>
<comment type="similarity">
    <text evidence="2">Belongs to the DNA mismatch repair MutL/HexB family.</text>
</comment>
<dbReference type="Gene3D" id="3.30.230.10">
    <property type="match status" value="1"/>
</dbReference>
<dbReference type="PANTHER" id="PTHR10073">
    <property type="entry name" value="DNA MISMATCH REPAIR PROTEIN MLH, PMS, MUTL"/>
    <property type="match status" value="1"/>
</dbReference>
<dbReference type="Proteomes" id="UP000268535">
    <property type="component" value="Unassembled WGS sequence"/>
</dbReference>
<dbReference type="InterPro" id="IPR002099">
    <property type="entry name" value="MutL/Mlh/PMS"/>
</dbReference>
<organism evidence="8 9">
    <name type="scientific">Caulochytrium protostelioides</name>
    <dbReference type="NCBI Taxonomy" id="1555241"/>
    <lineage>
        <taxon>Eukaryota</taxon>
        <taxon>Fungi</taxon>
        <taxon>Fungi incertae sedis</taxon>
        <taxon>Chytridiomycota</taxon>
        <taxon>Chytridiomycota incertae sedis</taxon>
        <taxon>Chytridiomycetes</taxon>
        <taxon>Caulochytriales</taxon>
        <taxon>Caulochytriaceae</taxon>
        <taxon>Caulochytrium</taxon>
    </lineage>
</organism>
<keyword evidence="4" id="KW-0234">DNA repair</keyword>
<dbReference type="SUPFAM" id="SSF54211">
    <property type="entry name" value="Ribosomal protein S5 domain 2-like"/>
    <property type="match status" value="1"/>
</dbReference>
<evidence type="ECO:0000313" key="8">
    <source>
        <dbReference type="EMBL" id="RKO96995.1"/>
    </source>
</evidence>
<dbReference type="InterPro" id="IPR036890">
    <property type="entry name" value="HATPase_C_sf"/>
</dbReference>
<dbReference type="InterPro" id="IPR014721">
    <property type="entry name" value="Ribsml_uS5_D2-typ_fold_subgr"/>
</dbReference>
<dbReference type="Pfam" id="PF16413">
    <property type="entry name" value="Mlh1_C"/>
    <property type="match status" value="1"/>
</dbReference>
<dbReference type="Pfam" id="PF01119">
    <property type="entry name" value="DNA_mis_repair"/>
    <property type="match status" value="1"/>
</dbReference>
<evidence type="ECO:0000256" key="2">
    <source>
        <dbReference type="ARBA" id="ARBA00006082"/>
    </source>
</evidence>
<dbReference type="InterPro" id="IPR013507">
    <property type="entry name" value="DNA_mismatch_S5_2-like"/>
</dbReference>
<dbReference type="Gene3D" id="3.30.565.10">
    <property type="entry name" value="Histidine kinase-like ATPase, C-terminal domain"/>
    <property type="match status" value="1"/>
</dbReference>
<feature type="region of interest" description="Disordered" evidence="6">
    <location>
        <begin position="1"/>
        <end position="31"/>
    </location>
</feature>
<sequence>MTSVPRAPSPVTPVGDATPAAGSAADGGRIRPLPSSVVHRIAAGEVVPRASHAVKELLENSLDAGSTQIDVTLTQGGLKRIQIKDNGHGIHRADFPRVCERYATSKLREYASLASGQVATFGFRGEALASVSHVARLVEVVSKTPGARCAFRGKYAQGQLLDGGPTPCAGNDGTIITIDDLFHHVSLRQRAFETAAAKTEEYQRCLVVLQHYALAYPHVGFSCRRTTQAAPDLLVRGRSREPAESDEPGDAPGAARTDRIGAIYGPRVAQELVWIYEHADDRVTSYDGAPYAWSCEGFVRPPSISAVAASASRGRWPLFINGRLVTCRPLQRAIDRVYAPYLPKGHAAFLGYLHLRLPPSHVDVNVHPTKREVIFLNEETVVEAICQALEQKLASWATGRRFDVRQMPELPSMADYLATASPAKSTHQTDTATAASAVTEATALGDEAIGASQPRTPAQMSQRASQMLLAPPGQSIFQTASGTLHTSPRAPEHRLNRDTDLDSVHELRAELADAAHPHLTHLFRNLVHVGTVDDQQVLWQHETSLYLVQLPRVAVELFYALALLGFGRFGLLQLSPPIPLRATMKAWLALHMPSADAADTDAGSNMPSDAMLRHTLGHVTVEHVPDQLTTLFDEKAEMLKEYFGMTILPTDALSQPQPTVNAPVEPELWLASLPVLLNEYTPPLHKLPLFLLRCLTQVDWTDEKMCFRTLCHEIALFYTPEPTPDVWLFPPKTASASAAPSSEPSTGDTDLAVSPFAEQTRRILAPAIQRYAFAPRRFANDGTLLRIADLPDLYRVFERCS</sequence>
<dbReference type="EMBL" id="ML009474">
    <property type="protein sequence ID" value="RKO96995.1"/>
    <property type="molecule type" value="Genomic_DNA"/>
</dbReference>
<dbReference type="CDD" id="cd16926">
    <property type="entry name" value="HATPase_MutL-MLH-PMS-like"/>
    <property type="match status" value="1"/>
</dbReference>
<evidence type="ECO:0000313" key="9">
    <source>
        <dbReference type="Proteomes" id="UP000268535"/>
    </source>
</evidence>
<dbReference type="Pfam" id="PF13589">
    <property type="entry name" value="HATPase_c_3"/>
    <property type="match status" value="1"/>
</dbReference>
<dbReference type="FunFam" id="3.30.565.10:FF:000003">
    <property type="entry name" value="DNA mismatch repair endonuclease MutL"/>
    <property type="match status" value="1"/>
</dbReference>
<dbReference type="SUPFAM" id="SSF55874">
    <property type="entry name" value="ATPase domain of HSP90 chaperone/DNA topoisomerase II/histidine kinase"/>
    <property type="match status" value="1"/>
</dbReference>
<dbReference type="NCBIfam" id="TIGR00585">
    <property type="entry name" value="mutl"/>
    <property type="match status" value="1"/>
</dbReference>
<reference evidence="9" key="1">
    <citation type="journal article" date="2018" name="Nat. Microbiol.">
        <title>Leveraging single-cell genomics to expand the fungal tree of life.</title>
        <authorList>
            <person name="Ahrendt S.R."/>
            <person name="Quandt C.A."/>
            <person name="Ciobanu D."/>
            <person name="Clum A."/>
            <person name="Salamov A."/>
            <person name="Andreopoulos B."/>
            <person name="Cheng J.F."/>
            <person name="Woyke T."/>
            <person name="Pelin A."/>
            <person name="Henrissat B."/>
            <person name="Reynolds N.K."/>
            <person name="Benny G.L."/>
            <person name="Smith M.E."/>
            <person name="James T.Y."/>
            <person name="Grigoriev I.V."/>
        </authorList>
    </citation>
    <scope>NUCLEOTIDE SEQUENCE [LARGE SCALE GENOMIC DNA]</scope>
    <source>
        <strain evidence="9">ATCC 52028</strain>
    </source>
</reference>
<dbReference type="GO" id="GO:0140664">
    <property type="term" value="F:ATP-dependent DNA damage sensor activity"/>
    <property type="evidence" value="ECO:0007669"/>
    <property type="project" value="InterPro"/>
</dbReference>
<dbReference type="PANTHER" id="PTHR10073:SF12">
    <property type="entry name" value="DNA MISMATCH REPAIR PROTEIN MLH1"/>
    <property type="match status" value="1"/>
</dbReference>
<proteinExistence type="inferred from homology"/>
<name>A0A4P9WWY4_9FUNG</name>
<dbReference type="InterPro" id="IPR020568">
    <property type="entry name" value="Ribosomal_Su5_D2-typ_SF"/>
</dbReference>
<gene>
    <name evidence="8" type="ORF">CAUPRSCDRAFT_7180</name>
</gene>
<dbReference type="GO" id="GO:0016887">
    <property type="term" value="F:ATP hydrolysis activity"/>
    <property type="evidence" value="ECO:0007669"/>
    <property type="project" value="InterPro"/>
</dbReference>
<dbReference type="InterPro" id="IPR014762">
    <property type="entry name" value="DNA_mismatch_repair_CS"/>
</dbReference>
<evidence type="ECO:0000256" key="1">
    <source>
        <dbReference type="ARBA" id="ARBA00004123"/>
    </source>
</evidence>
<accession>A0A4P9WWY4</accession>
<evidence type="ECO:0000256" key="6">
    <source>
        <dbReference type="SAM" id="MobiDB-lite"/>
    </source>
</evidence>
<dbReference type="GO" id="GO:0005524">
    <property type="term" value="F:ATP binding"/>
    <property type="evidence" value="ECO:0007669"/>
    <property type="project" value="InterPro"/>
</dbReference>
<evidence type="ECO:0000259" key="7">
    <source>
        <dbReference type="SMART" id="SM01340"/>
    </source>
</evidence>
<dbReference type="InterPro" id="IPR032189">
    <property type="entry name" value="Mlh1_C"/>
</dbReference>
<keyword evidence="5" id="KW-0539">Nucleus</keyword>
<dbReference type="InterPro" id="IPR038973">
    <property type="entry name" value="MutL/Mlh/Pms-like"/>
</dbReference>
<feature type="region of interest" description="Disordered" evidence="6">
    <location>
        <begin position="236"/>
        <end position="257"/>
    </location>
</feature>
<keyword evidence="3" id="KW-0227">DNA damage</keyword>
<feature type="domain" description="DNA mismatch repair protein S5" evidence="7">
    <location>
        <begin position="260"/>
        <end position="394"/>
    </location>
</feature>
<comment type="subcellular location">
    <subcellularLocation>
        <location evidence="1">Nucleus</location>
    </subcellularLocation>
</comment>
<protein>
    <submittedName>
        <fullName evidence="8">DNA mismatch repair protein MutL</fullName>
    </submittedName>
</protein>
<evidence type="ECO:0000256" key="4">
    <source>
        <dbReference type="ARBA" id="ARBA00023204"/>
    </source>
</evidence>
<dbReference type="GO" id="GO:0006298">
    <property type="term" value="P:mismatch repair"/>
    <property type="evidence" value="ECO:0007669"/>
    <property type="project" value="InterPro"/>
</dbReference>
<dbReference type="SMART" id="SM01340">
    <property type="entry name" value="DNA_mis_repair"/>
    <property type="match status" value="1"/>
</dbReference>
<dbReference type="GO" id="GO:0030983">
    <property type="term" value="F:mismatched DNA binding"/>
    <property type="evidence" value="ECO:0007669"/>
    <property type="project" value="InterPro"/>
</dbReference>
<evidence type="ECO:0000256" key="5">
    <source>
        <dbReference type="ARBA" id="ARBA00023242"/>
    </source>
</evidence>
<dbReference type="GO" id="GO:0032389">
    <property type="term" value="C:MutLalpha complex"/>
    <property type="evidence" value="ECO:0007669"/>
    <property type="project" value="TreeGrafter"/>
</dbReference>
<dbReference type="AlphaFoldDB" id="A0A4P9WWY4"/>